<evidence type="ECO:0000313" key="3">
    <source>
        <dbReference type="Proteomes" id="UP000235828"/>
    </source>
</evidence>
<reference evidence="2 3" key="1">
    <citation type="submission" date="2017-10" db="EMBL/GenBank/DDBJ databases">
        <authorList>
            <person name="Banno H."/>
            <person name="Chua N.-H."/>
        </authorList>
    </citation>
    <scope>NUCLEOTIDE SEQUENCE [LARGE SCALE GENOMIC DNA]</scope>
    <source>
        <strain evidence="2">Vibrio tapetis CECT4600</strain>
    </source>
</reference>
<dbReference type="OrthoDB" id="5880116at2"/>
<evidence type="ECO:0000313" key="2">
    <source>
        <dbReference type="EMBL" id="SON48960.1"/>
    </source>
</evidence>
<keyword evidence="1" id="KW-0175">Coiled coil</keyword>
<gene>
    <name evidence="2" type="ORF">VTAP4600_A0981</name>
</gene>
<name>A0A2N8ZAL5_9VIBR</name>
<proteinExistence type="predicted"/>
<dbReference type="Proteomes" id="UP000235828">
    <property type="component" value="Chromosome A"/>
</dbReference>
<feature type="coiled-coil region" evidence="1">
    <location>
        <begin position="83"/>
        <end position="110"/>
    </location>
</feature>
<dbReference type="InterPro" id="IPR016866">
    <property type="entry name" value="UCP028069"/>
</dbReference>
<protein>
    <recommendedName>
        <fullName evidence="4">TonB system biopolymer transport component Chromosome segregation ATPase</fullName>
    </recommendedName>
</protein>
<dbReference type="KEGG" id="vta:A0981"/>
<dbReference type="RefSeq" id="WP_102521708.1">
    <property type="nucleotide sequence ID" value="NZ_LT960611.1"/>
</dbReference>
<evidence type="ECO:0000256" key="1">
    <source>
        <dbReference type="SAM" id="Coils"/>
    </source>
</evidence>
<accession>A0A2N8ZAL5</accession>
<keyword evidence="3" id="KW-1185">Reference proteome</keyword>
<dbReference type="AlphaFoldDB" id="A0A2N8ZAL5"/>
<evidence type="ECO:0008006" key="4">
    <source>
        <dbReference type="Google" id="ProtNLM"/>
    </source>
</evidence>
<sequence length="259" mass="29595">MLSFQTNFNSDKLIISVIYTFLLCSTQVRAEVKTDDVIKEELQSLSVTVASQRQVESLDRQVQQYTEDRRQLGYELRLQSKYRQQLAFQVKQLESALVELDDEMDNMRKTKIRLLPLLTEMHQGLEALVEQDLPFLMQERSLRLSLLKEKLADPTATSAQKLNKLIEAYQVEIGYGHSVETWQGRLSPTQEVNFLRVGRVGYYYLSLDAKTGAQWKSGSGWQTLDDQQSALLKRSIDAVNVSYSPSLLRIPALANNASL</sequence>
<organism evidence="2 3">
    <name type="scientific">Vibrio tapetis subsp. tapetis</name>
    <dbReference type="NCBI Taxonomy" id="1671868"/>
    <lineage>
        <taxon>Bacteria</taxon>
        <taxon>Pseudomonadati</taxon>
        <taxon>Pseudomonadota</taxon>
        <taxon>Gammaproteobacteria</taxon>
        <taxon>Vibrionales</taxon>
        <taxon>Vibrionaceae</taxon>
        <taxon>Vibrio</taxon>
    </lineage>
</organism>
<dbReference type="Pfam" id="PF11932">
    <property type="entry name" value="DUF3450"/>
    <property type="match status" value="1"/>
</dbReference>
<dbReference type="EMBL" id="LT960611">
    <property type="protein sequence ID" value="SON48960.1"/>
    <property type="molecule type" value="Genomic_DNA"/>
</dbReference>